<feature type="region of interest" description="Disordered" evidence="1">
    <location>
        <begin position="1"/>
        <end position="52"/>
    </location>
</feature>
<comment type="caution">
    <text evidence="2">The sequence shown here is derived from an EMBL/GenBank/DDBJ whole genome shotgun (WGS) entry which is preliminary data.</text>
</comment>
<dbReference type="InterPro" id="IPR018465">
    <property type="entry name" value="Scm3/HJURP"/>
</dbReference>
<feature type="compositionally biased region" description="Acidic residues" evidence="1">
    <location>
        <begin position="111"/>
        <end position="131"/>
    </location>
</feature>
<keyword evidence="3" id="KW-1185">Reference proteome</keyword>
<evidence type="ECO:0000313" key="3">
    <source>
        <dbReference type="Proteomes" id="UP001218218"/>
    </source>
</evidence>
<feature type="compositionally biased region" description="Polar residues" evidence="1">
    <location>
        <begin position="36"/>
        <end position="47"/>
    </location>
</feature>
<feature type="compositionally biased region" description="Pro residues" evidence="1">
    <location>
        <begin position="600"/>
        <end position="611"/>
    </location>
</feature>
<dbReference type="GO" id="GO:0042393">
    <property type="term" value="F:histone binding"/>
    <property type="evidence" value="ECO:0007669"/>
    <property type="project" value="InterPro"/>
</dbReference>
<dbReference type="Gene3D" id="6.10.250.2010">
    <property type="match status" value="1"/>
</dbReference>
<feature type="region of interest" description="Disordered" evidence="1">
    <location>
        <begin position="107"/>
        <end position="220"/>
    </location>
</feature>
<dbReference type="GO" id="GO:0005634">
    <property type="term" value="C:nucleus"/>
    <property type="evidence" value="ECO:0007669"/>
    <property type="project" value="InterPro"/>
</dbReference>
<feature type="compositionally biased region" description="Acidic residues" evidence="1">
    <location>
        <begin position="172"/>
        <end position="183"/>
    </location>
</feature>
<feature type="compositionally biased region" description="Low complexity" evidence="1">
    <location>
        <begin position="558"/>
        <end position="578"/>
    </location>
</feature>
<feature type="compositionally biased region" description="Basic and acidic residues" evidence="1">
    <location>
        <begin position="151"/>
        <end position="171"/>
    </location>
</feature>
<evidence type="ECO:0000256" key="1">
    <source>
        <dbReference type="SAM" id="MobiDB-lite"/>
    </source>
</evidence>
<dbReference type="EMBL" id="JARIHO010000016">
    <property type="protein sequence ID" value="KAJ7349368.1"/>
    <property type="molecule type" value="Genomic_DNA"/>
</dbReference>
<dbReference type="Pfam" id="PF10384">
    <property type="entry name" value="Scm3"/>
    <property type="match status" value="1"/>
</dbReference>
<organism evidence="2 3">
    <name type="scientific">Mycena albidolilacea</name>
    <dbReference type="NCBI Taxonomy" id="1033008"/>
    <lineage>
        <taxon>Eukaryota</taxon>
        <taxon>Fungi</taxon>
        <taxon>Dikarya</taxon>
        <taxon>Basidiomycota</taxon>
        <taxon>Agaricomycotina</taxon>
        <taxon>Agaricomycetes</taxon>
        <taxon>Agaricomycetidae</taxon>
        <taxon>Agaricales</taxon>
        <taxon>Marasmiineae</taxon>
        <taxon>Mycenaceae</taxon>
        <taxon>Mycena</taxon>
    </lineage>
</organism>
<protein>
    <submittedName>
        <fullName evidence="2">Uncharacterized protein</fullName>
    </submittedName>
</protein>
<dbReference type="Proteomes" id="UP001218218">
    <property type="component" value="Unassembled WGS sequence"/>
</dbReference>
<reference evidence="2" key="1">
    <citation type="submission" date="2023-03" db="EMBL/GenBank/DDBJ databases">
        <title>Massive genome expansion in bonnet fungi (Mycena s.s.) driven by repeated elements and novel gene families across ecological guilds.</title>
        <authorList>
            <consortium name="Lawrence Berkeley National Laboratory"/>
            <person name="Harder C.B."/>
            <person name="Miyauchi S."/>
            <person name="Viragh M."/>
            <person name="Kuo A."/>
            <person name="Thoen E."/>
            <person name="Andreopoulos B."/>
            <person name="Lu D."/>
            <person name="Skrede I."/>
            <person name="Drula E."/>
            <person name="Henrissat B."/>
            <person name="Morin E."/>
            <person name="Kohler A."/>
            <person name="Barry K."/>
            <person name="LaButti K."/>
            <person name="Morin E."/>
            <person name="Salamov A."/>
            <person name="Lipzen A."/>
            <person name="Mereny Z."/>
            <person name="Hegedus B."/>
            <person name="Baldrian P."/>
            <person name="Stursova M."/>
            <person name="Weitz H."/>
            <person name="Taylor A."/>
            <person name="Grigoriev I.V."/>
            <person name="Nagy L.G."/>
            <person name="Martin F."/>
            <person name="Kauserud H."/>
        </authorList>
    </citation>
    <scope>NUCLEOTIDE SEQUENCE</scope>
    <source>
        <strain evidence="2">CBHHK002</strain>
    </source>
</reference>
<evidence type="ECO:0000313" key="2">
    <source>
        <dbReference type="EMBL" id="KAJ7349368.1"/>
    </source>
</evidence>
<feature type="compositionally biased region" description="Basic and acidic residues" evidence="1">
    <location>
        <begin position="638"/>
        <end position="650"/>
    </location>
</feature>
<feature type="region of interest" description="Disordered" evidence="1">
    <location>
        <begin position="553"/>
        <end position="699"/>
    </location>
</feature>
<name>A0AAD7A5F2_9AGAR</name>
<gene>
    <name evidence="2" type="ORF">DFH08DRAFT_143084</name>
</gene>
<proteinExistence type="predicted"/>
<feature type="compositionally biased region" description="Basic and acidic residues" evidence="1">
    <location>
        <begin position="670"/>
        <end position="684"/>
    </location>
</feature>
<dbReference type="AlphaFoldDB" id="A0AAD7A5F2"/>
<feature type="region of interest" description="Disordered" evidence="1">
    <location>
        <begin position="239"/>
        <end position="505"/>
    </location>
</feature>
<feature type="compositionally biased region" description="Low complexity" evidence="1">
    <location>
        <begin position="436"/>
        <end position="451"/>
    </location>
</feature>
<feature type="compositionally biased region" description="Polar residues" evidence="1">
    <location>
        <begin position="279"/>
        <end position="290"/>
    </location>
</feature>
<accession>A0AAD7A5F2</accession>
<feature type="compositionally biased region" description="Acidic residues" evidence="1">
    <location>
        <begin position="476"/>
        <end position="487"/>
    </location>
</feature>
<sequence length="699" mass="76797">MPSTPPPTPSSSHFFPAPYRIPDEPSPKKRQRRSSTPRQPLASSSATPDDINAEREASAMRMFDVWSTLAEKYSRRIDEDDIVDLVTGEIVKDRGVLSAETSWKFGRFADDSVDDSTGTDEDEDDDVDELDAFAGSPQVSPRAVPPVRTVDPADAKDLEEFLDAERRRREDCGEEEDESEDDGDLGHPEVAFDAAEPAPSRPVELGDDSDDELGNWGIVDESNIVCLVDNKLDTTEIIEILDSPPVSPTRSTTPRPETPSPQSKRTPDRKPPSRAQLHTPPQSRTPSILSSVEGFVPVATPPLSSPSKPRPADSQVRPRSRSQARSPRPHKDNIHKPLPRLNLAEVVIERGRSVHKRMVRSPSESLGEPKPSTSSAVDRRPAIVRRSTPKFKAESNPQSHAPFNDEEKAFLRSPESSPRKRKRKSLSLDNKDDGSVYDVPSSSSSFGSTPTKNRMRSASVSAKSKSNRPAVKSEDASDSDSDPETEPEAFLPHHRPRQMSGVPSFYPPPAFYPYPPYPPDVHPPIPLQDHAQFIISQAMHQLSTLFTAPWPAQPFTPSHRSSSAASTSQFTPHSYPATPHHPHTHPYVFDSGASVGTLPPSSPPGSPPPSSSPLRSDGPSRRASLVPRSRSRGRRVSFKLDGDVLRRDMVDSEDLPVFSAHDSGDAPVGQKDKGKGKMATDDRTSSPTRKTRKNQKFTL</sequence>
<feature type="compositionally biased region" description="Basic residues" evidence="1">
    <location>
        <begin position="689"/>
        <end position="699"/>
    </location>
</feature>